<dbReference type="Proteomes" id="UP000094714">
    <property type="component" value="Chromosome"/>
</dbReference>
<organism evidence="3 4">
    <name type="scientific">Limosilactobacillus fermentum</name>
    <name type="common">Lactobacillus fermentum</name>
    <dbReference type="NCBI Taxonomy" id="1613"/>
    <lineage>
        <taxon>Bacteria</taxon>
        <taxon>Bacillati</taxon>
        <taxon>Bacillota</taxon>
        <taxon>Bacilli</taxon>
        <taxon>Lactobacillales</taxon>
        <taxon>Lactobacillaceae</taxon>
        <taxon>Limosilactobacillus</taxon>
    </lineage>
</organism>
<dbReference type="EMBL" id="CP017151">
    <property type="protein sequence ID" value="AOR73878.1"/>
    <property type="molecule type" value="Genomic_DNA"/>
</dbReference>
<gene>
    <name evidence="3" type="ORF">LACFE_CDS0405</name>
</gene>
<dbReference type="GO" id="GO:0047257">
    <property type="term" value="F:diglucosyl diacylglycerol synthase activity"/>
    <property type="evidence" value="ECO:0007669"/>
    <property type="project" value="UniProtKB-EC"/>
</dbReference>
<dbReference type="EC" id="2.4.1.241" evidence="3"/>
<feature type="domain" description="Glycosyltransferase subfamily 4-like N-terminal" evidence="2">
    <location>
        <begin position="29"/>
        <end position="199"/>
    </location>
</feature>
<dbReference type="CDD" id="cd03817">
    <property type="entry name" value="GT4_UGDG-like"/>
    <property type="match status" value="1"/>
</dbReference>
<dbReference type="Pfam" id="PF13439">
    <property type="entry name" value="Glyco_transf_4"/>
    <property type="match status" value="1"/>
</dbReference>
<proteinExistence type="predicted"/>
<keyword evidence="3" id="KW-0328">Glycosyltransferase</keyword>
<dbReference type="InterPro" id="IPR050194">
    <property type="entry name" value="Glycosyltransferase_grp1"/>
</dbReference>
<sequence length="420" mass="47400">MINRSLLRRIKGAEALKIGLFTDTYFPQVSGVATSIKTLRDQLTALGHQVYIFTTTDPAADPVSDQAEGIYRFASIPFVSFTDRRIAVSGWLKVLRLAKKLDLDVVHNQTEFSLGMMGKMVAREMKIPCLHTYHTMYQDYLHYIANGRVLKPRDVAHLAHFYLKNMTGVIAPSERVLDTLLSYGVEAPIRVIPTGVNLQVFQTPDSKEEISALRQKLGYTDQTPVLLSLSRVAFEKNIHALVEAMPDILEKEPAAQLLIVGEGPARPTLERQVREMGLQDHVSFTGQVDNDQVCHYYQMADVFVSASDSETQGLTYDEALASDLPIVVMRSEYTDELIDDPAIGRSFQKRTDLVDGVLEYLATPPSPEAIAKRREKLHDISAEVFGQRVLDFYRVCQEEVAEKKRPGFGRRFRHLRNQND</sequence>
<dbReference type="AlphaFoldDB" id="A0A1D7ZVK9"/>
<dbReference type="SUPFAM" id="SSF53756">
    <property type="entry name" value="UDP-Glycosyltransferase/glycogen phosphorylase"/>
    <property type="match status" value="1"/>
</dbReference>
<dbReference type="Pfam" id="PF00534">
    <property type="entry name" value="Glycos_transf_1"/>
    <property type="match status" value="1"/>
</dbReference>
<dbReference type="InterPro" id="IPR028098">
    <property type="entry name" value="Glyco_trans_4-like_N"/>
</dbReference>
<dbReference type="EC" id="2.4.1.208" evidence="3"/>
<dbReference type="GO" id="GO:0046481">
    <property type="term" value="F:digalactosyldiacylglycerol synthase activity"/>
    <property type="evidence" value="ECO:0007669"/>
    <property type="project" value="UniProtKB-EC"/>
</dbReference>
<protein>
    <submittedName>
        <fullName evidence="3">Glycosyl transferase group 1</fullName>
        <ecNumber evidence="3">2.4.1.208</ecNumber>
        <ecNumber evidence="3">2.4.1.241</ecNumber>
    </submittedName>
</protein>
<dbReference type="PANTHER" id="PTHR45947:SF3">
    <property type="entry name" value="SULFOQUINOVOSYL TRANSFERASE SQD2"/>
    <property type="match status" value="1"/>
</dbReference>
<evidence type="ECO:0000313" key="4">
    <source>
        <dbReference type="Proteomes" id="UP000094714"/>
    </source>
</evidence>
<name>A0A1D7ZVK9_LIMFE</name>
<accession>A0A1D7ZVK9</accession>
<dbReference type="InterPro" id="IPR001296">
    <property type="entry name" value="Glyco_trans_1"/>
</dbReference>
<dbReference type="PANTHER" id="PTHR45947">
    <property type="entry name" value="SULFOQUINOVOSYL TRANSFERASE SQD2"/>
    <property type="match status" value="1"/>
</dbReference>
<keyword evidence="3" id="KW-0808">Transferase</keyword>
<evidence type="ECO:0000259" key="1">
    <source>
        <dbReference type="Pfam" id="PF00534"/>
    </source>
</evidence>
<evidence type="ECO:0000259" key="2">
    <source>
        <dbReference type="Pfam" id="PF13439"/>
    </source>
</evidence>
<dbReference type="Gene3D" id="3.40.50.2000">
    <property type="entry name" value="Glycogen Phosphorylase B"/>
    <property type="match status" value="2"/>
</dbReference>
<feature type="domain" description="Glycosyl transferase family 1" evidence="1">
    <location>
        <begin position="212"/>
        <end position="375"/>
    </location>
</feature>
<dbReference type="PATRIC" id="fig|1613.112.peg.426"/>
<reference evidence="3 4" key="1">
    <citation type="submission" date="2016-09" db="EMBL/GenBank/DDBJ databases">
        <title>Genome Sequence of the Lactobacillus fermentum strain NCC2970 (CNCM I-5068).</title>
        <authorList>
            <person name="Barretto C."/>
            <person name="Ngom-Bru C."/>
            <person name="Genevaz A."/>
            <person name="Fournier C."/>
            <person name="Moine D."/>
            <person name="Kassam M."/>
            <person name="Iltis A."/>
            <person name="Sagory-Zalkind P."/>
            <person name="Faucherand G."/>
            <person name="Descombes P."/>
            <person name="Duboux S."/>
        </authorList>
    </citation>
    <scope>NUCLEOTIDE SEQUENCE [LARGE SCALE GENOMIC DNA]</scope>
    <source>
        <strain evidence="3 4">NCC2970</strain>
    </source>
</reference>
<evidence type="ECO:0000313" key="3">
    <source>
        <dbReference type="EMBL" id="AOR73878.1"/>
    </source>
</evidence>